<accession>A0ACC2CJP6</accession>
<reference evidence="2" key="1">
    <citation type="journal article" date="2024" name="Proc. Natl. Acad. Sci. U.S.A.">
        <title>Extraordinary preservation of gene collinearity over three hundred million years revealed in homosporous lycophytes.</title>
        <authorList>
            <person name="Li C."/>
            <person name="Wickell D."/>
            <person name="Kuo L.Y."/>
            <person name="Chen X."/>
            <person name="Nie B."/>
            <person name="Liao X."/>
            <person name="Peng D."/>
            <person name="Ji J."/>
            <person name="Jenkins J."/>
            <person name="Williams M."/>
            <person name="Shu S."/>
            <person name="Plott C."/>
            <person name="Barry K."/>
            <person name="Rajasekar S."/>
            <person name="Grimwood J."/>
            <person name="Han X."/>
            <person name="Sun S."/>
            <person name="Hou Z."/>
            <person name="He W."/>
            <person name="Dai G."/>
            <person name="Sun C."/>
            <person name="Schmutz J."/>
            <person name="Leebens-Mack J.H."/>
            <person name="Li F.W."/>
            <person name="Wang L."/>
        </authorList>
    </citation>
    <scope>NUCLEOTIDE SEQUENCE [LARGE SCALE GENOMIC DNA]</scope>
    <source>
        <strain evidence="2">cv. PW_Plant_1</strain>
    </source>
</reference>
<proteinExistence type="predicted"/>
<sequence>MKGLSQKRWIVWSLEQVWSALLWHGILRFMEEAWWWWRPNQPLAPLLVPEIVKSYMQAYYPPGSHKQVPVLEKLQKIGRENGVEELYMLEGEEAMNMEPQLKCVKALFSPLTGIIDSHGYMLALQASAEDSGVTFALKTTAVGGRLTKNGIDVVLQNTHSLWEEDSSTKGASERIVLSSRTVVNCAGLLAQAFVKGLNGFPSKFIPKNYLAKGSYFSFAEAAKSAFSHLVYPVPEEGGLGVHLTLDLASRVKFGPDEWLSAENIETNILTQFDYTVNQNRAQCFYAAIRTYYPSLPDNCLAPDYAGIRPKLSGPGEKPADFMIQGEDCHGVSGLVNLFGIESPGLTASLAIANFVHNKISKR</sequence>
<organism evidence="1 2">
    <name type="scientific">Diphasiastrum complanatum</name>
    <name type="common">Issler's clubmoss</name>
    <name type="synonym">Lycopodium complanatum</name>
    <dbReference type="NCBI Taxonomy" id="34168"/>
    <lineage>
        <taxon>Eukaryota</taxon>
        <taxon>Viridiplantae</taxon>
        <taxon>Streptophyta</taxon>
        <taxon>Embryophyta</taxon>
        <taxon>Tracheophyta</taxon>
        <taxon>Lycopodiopsida</taxon>
        <taxon>Lycopodiales</taxon>
        <taxon>Lycopodiaceae</taxon>
        <taxon>Lycopodioideae</taxon>
        <taxon>Diphasiastrum</taxon>
    </lineage>
</organism>
<dbReference type="Proteomes" id="UP001162992">
    <property type="component" value="Chromosome 10"/>
</dbReference>
<protein>
    <submittedName>
        <fullName evidence="1">Uncharacterized protein</fullName>
    </submittedName>
</protein>
<evidence type="ECO:0000313" key="1">
    <source>
        <dbReference type="EMBL" id="KAJ7542261.1"/>
    </source>
</evidence>
<gene>
    <name evidence="1" type="ORF">O6H91_10G098700</name>
</gene>
<keyword evidence="2" id="KW-1185">Reference proteome</keyword>
<comment type="caution">
    <text evidence="1">The sequence shown here is derived from an EMBL/GenBank/DDBJ whole genome shotgun (WGS) entry which is preliminary data.</text>
</comment>
<name>A0ACC2CJP6_DIPCM</name>
<dbReference type="EMBL" id="CM055101">
    <property type="protein sequence ID" value="KAJ7542261.1"/>
    <property type="molecule type" value="Genomic_DNA"/>
</dbReference>
<evidence type="ECO:0000313" key="2">
    <source>
        <dbReference type="Proteomes" id="UP001162992"/>
    </source>
</evidence>